<proteinExistence type="predicted"/>
<gene>
    <name evidence="2" type="ORF">FRE64_13525</name>
</gene>
<protein>
    <submittedName>
        <fullName evidence="2">Protein phosphatase 2C domain-containing protein</fullName>
    </submittedName>
</protein>
<dbReference type="KEGG" id="enn:FRE64_13525"/>
<dbReference type="InterPro" id="IPR036457">
    <property type="entry name" value="PPM-type-like_dom_sf"/>
</dbReference>
<sequence>MSWTVINYSAIGTKHQEQGLPCQDYSNYRHYDDVVIGAVADGAGSAKHSDVGAKLAVETTLSFLSGTEQFQKDPGFAQWSKKPKKVDKPPPNQVIRQLATDLCKKVLTALTEEAENMDCQPEDFNCTLLVVIATSTWFAGIQIGDGFIVVRSEDQNPELVFKPDKGEFANETTFVTSEDVESQLQVKVLPPQKFICVASDGLEAVAIRFSDWMAFPPFFQPLEECLEEETSQEEKEAYLQTFLESERLNQRTGDDKTVLLCLNTS</sequence>
<dbReference type="OrthoDB" id="9805674at2"/>
<organism evidence="2 3">
    <name type="scientific">Euhalothece natronophila Z-M001</name>
    <dbReference type="NCBI Taxonomy" id="522448"/>
    <lineage>
        <taxon>Bacteria</taxon>
        <taxon>Bacillati</taxon>
        <taxon>Cyanobacteriota</taxon>
        <taxon>Cyanophyceae</taxon>
        <taxon>Oscillatoriophycideae</taxon>
        <taxon>Chroococcales</taxon>
        <taxon>Halothecacae</taxon>
        <taxon>Halothece cluster</taxon>
        <taxon>Euhalothece</taxon>
    </lineage>
</organism>
<name>A0A5B8NQU7_9CHRO</name>
<dbReference type="Gene3D" id="3.60.40.10">
    <property type="entry name" value="PPM-type phosphatase domain"/>
    <property type="match status" value="1"/>
</dbReference>
<keyword evidence="3" id="KW-1185">Reference proteome</keyword>
<dbReference type="AlphaFoldDB" id="A0A5B8NQU7"/>
<dbReference type="EMBL" id="CP042326">
    <property type="protein sequence ID" value="QDZ40871.1"/>
    <property type="molecule type" value="Genomic_DNA"/>
</dbReference>
<dbReference type="RefSeq" id="WP_146296711.1">
    <property type="nucleotide sequence ID" value="NZ_CP042326.1"/>
</dbReference>
<accession>A0A5B8NQU7</accession>
<dbReference type="SUPFAM" id="SSF81606">
    <property type="entry name" value="PP2C-like"/>
    <property type="match status" value="1"/>
</dbReference>
<dbReference type="Proteomes" id="UP000318453">
    <property type="component" value="Chromosome"/>
</dbReference>
<evidence type="ECO:0000313" key="2">
    <source>
        <dbReference type="EMBL" id="QDZ40871.1"/>
    </source>
</evidence>
<evidence type="ECO:0000259" key="1">
    <source>
        <dbReference type="Pfam" id="PF13672"/>
    </source>
</evidence>
<evidence type="ECO:0000313" key="3">
    <source>
        <dbReference type="Proteomes" id="UP000318453"/>
    </source>
</evidence>
<dbReference type="Pfam" id="PF13672">
    <property type="entry name" value="PP2C_2"/>
    <property type="match status" value="1"/>
</dbReference>
<feature type="domain" description="PPM-type phosphatase" evidence="1">
    <location>
        <begin position="11"/>
        <end position="240"/>
    </location>
</feature>
<dbReference type="InterPro" id="IPR001932">
    <property type="entry name" value="PPM-type_phosphatase-like_dom"/>
</dbReference>
<reference evidence="2" key="1">
    <citation type="submission" date="2019-08" db="EMBL/GenBank/DDBJ databases">
        <title>Carotenoids and Carotenoid Binding Proteins in the Halophilic Cyanobacterium Euhalothece sp. ZM00.</title>
        <authorList>
            <person name="Cho S.M."/>
            <person name="Song J.Y."/>
            <person name="Park Y.-I."/>
        </authorList>
    </citation>
    <scope>NUCLEOTIDE SEQUENCE [LARGE SCALE GENOMIC DNA]</scope>
    <source>
        <strain evidence="2">Z-M001</strain>
    </source>
</reference>